<proteinExistence type="inferred from homology"/>
<dbReference type="Gene3D" id="3.40.640.10">
    <property type="entry name" value="Type I PLP-dependent aspartate aminotransferase-like (Major domain)"/>
    <property type="match status" value="1"/>
</dbReference>
<keyword evidence="5" id="KW-1185">Reference proteome</keyword>
<dbReference type="GO" id="GO:0008483">
    <property type="term" value="F:transaminase activity"/>
    <property type="evidence" value="ECO:0007669"/>
    <property type="project" value="UniProtKB-KW"/>
</dbReference>
<accession>A0ABU6MJA9</accession>
<evidence type="ECO:0000256" key="2">
    <source>
        <dbReference type="ARBA" id="ARBA00022898"/>
    </source>
</evidence>
<dbReference type="InterPro" id="IPR015421">
    <property type="entry name" value="PyrdxlP-dep_Trfase_major"/>
</dbReference>
<evidence type="ECO:0000256" key="3">
    <source>
        <dbReference type="RuleBase" id="RU362118"/>
    </source>
</evidence>
<dbReference type="Gene3D" id="3.90.1150.10">
    <property type="entry name" value="Aspartate Aminotransferase, domain 1"/>
    <property type="match status" value="1"/>
</dbReference>
<protein>
    <submittedName>
        <fullName evidence="4">Aminotransferase class V-fold PLP-dependent enzyme</fullName>
    </submittedName>
</protein>
<dbReference type="Pfam" id="PF01053">
    <property type="entry name" value="Cys_Met_Meta_PP"/>
    <property type="match status" value="1"/>
</dbReference>
<sequence length="383" mass="41625">MESSLDTRIVHSFQENASDIGNESAPSYQTSSFSFASLEELEKYFKLYQGDSANRASQPGNAVIDELGQAVAMLEGAPAGVAAATGTSAVLTGIMATVSAGDHIIAAEDIFGGTYRLLSQELKHFGVETTFISFHDLEAVRKAIRPNTRLLYSETVTNPFLRVEDIDGVVQIAKENGLLTMIDNLYATPYLSQPFKKGVDLVVHSSAKFIGGHSDAAAGVLAGSEPLIQKVREKIVNIGAQLSPFEAWMTCRGIKTLGLRMEKQTTNAQVLADALMGNPLVSRVYYPEFVSKRGNGAVITIELMDQCDIHRFFSSLNWVKIVPSFAGVETTVSYPLGTSHRALSPEMQRKIGITKQVVRITLGIENSKDIIEQFEAALRQSAE</sequence>
<dbReference type="PANTHER" id="PTHR11808">
    <property type="entry name" value="TRANS-SULFURATION ENZYME FAMILY MEMBER"/>
    <property type="match status" value="1"/>
</dbReference>
<gene>
    <name evidence="4" type="ORF">P4T90_15250</name>
</gene>
<keyword evidence="4" id="KW-0808">Transferase</keyword>
<keyword evidence="4" id="KW-0032">Aminotransferase</keyword>
<dbReference type="PIRSF" id="PIRSF001434">
    <property type="entry name" value="CGS"/>
    <property type="match status" value="1"/>
</dbReference>
<dbReference type="Proteomes" id="UP001341444">
    <property type="component" value="Unassembled WGS sequence"/>
</dbReference>
<organism evidence="4 5">
    <name type="scientific">Heyndrickxia acidicola</name>
    <dbReference type="NCBI Taxonomy" id="209389"/>
    <lineage>
        <taxon>Bacteria</taxon>
        <taxon>Bacillati</taxon>
        <taxon>Bacillota</taxon>
        <taxon>Bacilli</taxon>
        <taxon>Bacillales</taxon>
        <taxon>Bacillaceae</taxon>
        <taxon>Heyndrickxia</taxon>
    </lineage>
</organism>
<keyword evidence="2 3" id="KW-0663">Pyridoxal phosphate</keyword>
<evidence type="ECO:0000256" key="1">
    <source>
        <dbReference type="ARBA" id="ARBA00001933"/>
    </source>
</evidence>
<dbReference type="SUPFAM" id="SSF53383">
    <property type="entry name" value="PLP-dependent transferases"/>
    <property type="match status" value="1"/>
</dbReference>
<name>A0ABU6MJA9_9BACI</name>
<comment type="cofactor">
    <cofactor evidence="1 3">
        <name>pyridoxal 5'-phosphate</name>
        <dbReference type="ChEBI" id="CHEBI:597326"/>
    </cofactor>
</comment>
<evidence type="ECO:0000313" key="5">
    <source>
        <dbReference type="Proteomes" id="UP001341444"/>
    </source>
</evidence>
<dbReference type="InterPro" id="IPR000277">
    <property type="entry name" value="Cys/Met-Metab_PyrdxlP-dep_enz"/>
</dbReference>
<evidence type="ECO:0000313" key="4">
    <source>
        <dbReference type="EMBL" id="MED1204404.1"/>
    </source>
</evidence>
<dbReference type="EMBL" id="JARMAB010000022">
    <property type="protein sequence ID" value="MED1204404.1"/>
    <property type="molecule type" value="Genomic_DNA"/>
</dbReference>
<reference evidence="4 5" key="1">
    <citation type="submission" date="2023-03" db="EMBL/GenBank/DDBJ databases">
        <title>Bacillus Genome Sequencing.</title>
        <authorList>
            <person name="Dunlap C."/>
        </authorList>
    </citation>
    <scope>NUCLEOTIDE SEQUENCE [LARGE SCALE GENOMIC DNA]</scope>
    <source>
        <strain evidence="4 5">B-23453</strain>
    </source>
</reference>
<comment type="similarity">
    <text evidence="3">Belongs to the trans-sulfuration enzymes family.</text>
</comment>
<comment type="caution">
    <text evidence="4">The sequence shown here is derived from an EMBL/GenBank/DDBJ whole genome shotgun (WGS) entry which is preliminary data.</text>
</comment>
<dbReference type="RefSeq" id="WP_066269509.1">
    <property type="nucleotide sequence ID" value="NZ_JARMAB010000022.1"/>
</dbReference>
<dbReference type="InterPro" id="IPR015424">
    <property type="entry name" value="PyrdxlP-dep_Trfase"/>
</dbReference>
<dbReference type="InterPro" id="IPR015422">
    <property type="entry name" value="PyrdxlP-dep_Trfase_small"/>
</dbReference>